<dbReference type="AlphaFoldDB" id="A0A6S7JNE6"/>
<feature type="region of interest" description="Disordered" evidence="1">
    <location>
        <begin position="60"/>
        <end position="138"/>
    </location>
</feature>
<protein>
    <submittedName>
        <fullName evidence="2">Uncharacterized protein</fullName>
    </submittedName>
</protein>
<dbReference type="Proteomes" id="UP001152795">
    <property type="component" value="Unassembled WGS sequence"/>
</dbReference>
<dbReference type="OrthoDB" id="5986241at2759"/>
<gene>
    <name evidence="2" type="ORF">PACLA_8A045480</name>
</gene>
<reference evidence="2" key="1">
    <citation type="submission" date="2020-04" db="EMBL/GenBank/DDBJ databases">
        <authorList>
            <person name="Alioto T."/>
            <person name="Alioto T."/>
            <person name="Gomez Garrido J."/>
        </authorList>
    </citation>
    <scope>NUCLEOTIDE SEQUENCE</scope>
    <source>
        <strain evidence="2">A484AB</strain>
    </source>
</reference>
<evidence type="ECO:0000313" key="2">
    <source>
        <dbReference type="EMBL" id="CAB4034106.1"/>
    </source>
</evidence>
<keyword evidence="3" id="KW-1185">Reference proteome</keyword>
<name>A0A6S7JNE6_PARCT</name>
<feature type="compositionally biased region" description="Basic residues" evidence="1">
    <location>
        <begin position="112"/>
        <end position="129"/>
    </location>
</feature>
<organism evidence="2 3">
    <name type="scientific">Paramuricea clavata</name>
    <name type="common">Red gorgonian</name>
    <name type="synonym">Violescent sea-whip</name>
    <dbReference type="NCBI Taxonomy" id="317549"/>
    <lineage>
        <taxon>Eukaryota</taxon>
        <taxon>Metazoa</taxon>
        <taxon>Cnidaria</taxon>
        <taxon>Anthozoa</taxon>
        <taxon>Octocorallia</taxon>
        <taxon>Malacalcyonacea</taxon>
        <taxon>Plexauridae</taxon>
        <taxon>Paramuricea</taxon>
    </lineage>
</organism>
<dbReference type="EMBL" id="CACRXK020019823">
    <property type="protein sequence ID" value="CAB4034106.1"/>
    <property type="molecule type" value="Genomic_DNA"/>
</dbReference>
<accession>A0A6S7JNE6</accession>
<sequence>MKNGIEQLHVVYPKFKNGEAVVRNVKVQQNFDYVDEIYETMIDAILNKKLKKAIKELKDLTPPPMNKMLDQQPRTEAIKKKKRRESMPIVDVPPTNPVPAVAVSNPGDSTRSKPKCKACKRPMKGHKKFKDCPKNQNK</sequence>
<evidence type="ECO:0000313" key="3">
    <source>
        <dbReference type="Proteomes" id="UP001152795"/>
    </source>
</evidence>
<comment type="caution">
    <text evidence="2">The sequence shown here is derived from an EMBL/GenBank/DDBJ whole genome shotgun (WGS) entry which is preliminary data.</text>
</comment>
<evidence type="ECO:0000256" key="1">
    <source>
        <dbReference type="SAM" id="MobiDB-lite"/>
    </source>
</evidence>
<proteinExistence type="predicted"/>
<feature type="compositionally biased region" description="Low complexity" evidence="1">
    <location>
        <begin position="90"/>
        <end position="106"/>
    </location>
</feature>